<evidence type="ECO:0000313" key="3">
    <source>
        <dbReference type="Proteomes" id="UP000003167"/>
    </source>
</evidence>
<dbReference type="RefSeq" id="WP_008564740.1">
    <property type="nucleotide sequence ID" value="NZ_JH594502.1"/>
</dbReference>
<dbReference type="OrthoDB" id="952827at2"/>
<evidence type="ECO:0000313" key="2">
    <source>
        <dbReference type="EMBL" id="EHO72217.1"/>
    </source>
</evidence>
<dbReference type="SUPFAM" id="SSF53448">
    <property type="entry name" value="Nucleotide-diphospho-sugar transferases"/>
    <property type="match status" value="1"/>
</dbReference>
<dbReference type="AlphaFoldDB" id="H1HL85"/>
<proteinExistence type="predicted"/>
<reference evidence="2 3" key="1">
    <citation type="submission" date="2011-12" db="EMBL/GenBank/DDBJ databases">
        <title>The Genome Sequence of Prevotella maculosa OT 289.</title>
        <authorList>
            <consortium name="The Broad Institute Genome Sequencing Platform"/>
            <person name="Earl A."/>
            <person name="Ward D."/>
            <person name="Feldgarden M."/>
            <person name="Gevers D."/>
            <person name="Izard J."/>
            <person name="Blanton J.M."/>
            <person name="Mathney J."/>
            <person name="Tanner A.C."/>
            <person name="Dewhirst F.E."/>
            <person name="Young S.K."/>
            <person name="Zeng Q."/>
            <person name="Gargeya S."/>
            <person name="Fitzgerald M."/>
            <person name="Haas B."/>
            <person name="Abouelleil A."/>
            <person name="Alvarado L."/>
            <person name="Arachchi H.M."/>
            <person name="Berlin A."/>
            <person name="Chapman S.B."/>
            <person name="Gearin G."/>
            <person name="Goldberg J."/>
            <person name="Griggs A."/>
            <person name="Gujja S."/>
            <person name="Hansen M."/>
            <person name="Heiman D."/>
            <person name="Howarth C."/>
            <person name="Larimer J."/>
            <person name="Lui A."/>
            <person name="MacDonald P.J.P."/>
            <person name="McCowen C."/>
            <person name="Montmayeur A."/>
            <person name="Murphy C."/>
            <person name="Neiman D."/>
            <person name="Pearson M."/>
            <person name="Priest M."/>
            <person name="Roberts A."/>
            <person name="Saif S."/>
            <person name="Shea T."/>
            <person name="Sisk P."/>
            <person name="Stolte C."/>
            <person name="Sykes S."/>
            <person name="Wortman J."/>
            <person name="Nusbaum C."/>
            <person name="Birren B."/>
        </authorList>
    </citation>
    <scope>NUCLEOTIDE SEQUENCE [LARGE SCALE GENOMIC DNA]</scope>
    <source>
        <strain evidence="2 3">OT 289</strain>
    </source>
</reference>
<dbReference type="Pfam" id="PF00535">
    <property type="entry name" value="Glycos_transf_2"/>
    <property type="match status" value="1"/>
</dbReference>
<keyword evidence="3" id="KW-1185">Reference proteome</keyword>
<accession>H1HL85</accession>
<comment type="caution">
    <text evidence="2">The sequence shown here is derived from an EMBL/GenBank/DDBJ whole genome shotgun (WGS) entry which is preliminary data.</text>
</comment>
<dbReference type="InterPro" id="IPR050256">
    <property type="entry name" value="Glycosyltransferase_2"/>
</dbReference>
<organism evidence="2 3">
    <name type="scientific">Segatella maculosa OT 289</name>
    <dbReference type="NCBI Taxonomy" id="999422"/>
    <lineage>
        <taxon>Bacteria</taxon>
        <taxon>Pseudomonadati</taxon>
        <taxon>Bacteroidota</taxon>
        <taxon>Bacteroidia</taxon>
        <taxon>Bacteroidales</taxon>
        <taxon>Prevotellaceae</taxon>
        <taxon>Segatella</taxon>
    </lineage>
</organism>
<dbReference type="Proteomes" id="UP000003167">
    <property type="component" value="Unassembled WGS sequence"/>
</dbReference>
<evidence type="ECO:0000259" key="1">
    <source>
        <dbReference type="Pfam" id="PF00535"/>
    </source>
</evidence>
<dbReference type="PATRIC" id="fig|999422.3.peg.953"/>
<protein>
    <recommendedName>
        <fullName evidence="1">Glycosyltransferase 2-like domain-containing protein</fullName>
    </recommendedName>
</protein>
<dbReference type="STRING" id="999422.HMPREF9944_00929"/>
<dbReference type="EMBL" id="AGEK01000018">
    <property type="protein sequence ID" value="EHO72217.1"/>
    <property type="molecule type" value="Genomic_DNA"/>
</dbReference>
<dbReference type="InterPro" id="IPR029044">
    <property type="entry name" value="Nucleotide-diphossugar_trans"/>
</dbReference>
<dbReference type="PANTHER" id="PTHR48090">
    <property type="entry name" value="UNDECAPRENYL-PHOSPHATE 4-DEOXY-4-FORMAMIDO-L-ARABINOSE TRANSFERASE-RELATED"/>
    <property type="match status" value="1"/>
</dbReference>
<sequence>MSKIFFVLPAYNEEANIAETIGRWYPVVEKVGADSRLVIANDGSKDKTMEIMESLKDKYPQFIPLSKPNSGHGPTVIYLYKYAIEQGADFIFQTDSDGQTNPDEFPAFLEASCDYDCVMGCRPVRGDGKDRKMVENVLRSYVWLFFQVWVPDANAPFRLMKASVVKKYINLMPSDFNLPNAVLAACFSKFRERVKYIDITFKPRQGGVNSINPKKILKIGWKAISDFWKVSREVCRNTKD</sequence>
<feature type="domain" description="Glycosyltransferase 2-like" evidence="1">
    <location>
        <begin position="7"/>
        <end position="168"/>
    </location>
</feature>
<dbReference type="HOGENOM" id="CLU_033536_7_6_10"/>
<dbReference type="CDD" id="cd04179">
    <property type="entry name" value="DPM_DPG-synthase_like"/>
    <property type="match status" value="1"/>
</dbReference>
<gene>
    <name evidence="2" type="ORF">HMPREF9944_00929</name>
</gene>
<name>H1HL85_9BACT</name>
<dbReference type="PANTHER" id="PTHR48090:SF6">
    <property type="entry name" value="SLR5056 PROTEIN"/>
    <property type="match status" value="1"/>
</dbReference>
<dbReference type="InterPro" id="IPR001173">
    <property type="entry name" value="Glyco_trans_2-like"/>
</dbReference>
<dbReference type="Gene3D" id="3.90.550.10">
    <property type="entry name" value="Spore Coat Polysaccharide Biosynthesis Protein SpsA, Chain A"/>
    <property type="match status" value="1"/>
</dbReference>